<evidence type="ECO:0000256" key="1">
    <source>
        <dbReference type="ARBA" id="ARBA00007905"/>
    </source>
</evidence>
<dbReference type="PROSITE" id="PS00798">
    <property type="entry name" value="ALDOKETO_REDUCTASE_1"/>
    <property type="match status" value="1"/>
</dbReference>
<comment type="caution">
    <text evidence="8">The sequence shown here is derived from an EMBL/GenBank/DDBJ whole genome shotgun (WGS) entry which is preliminary data.</text>
</comment>
<dbReference type="PANTHER" id="PTHR43827:SF3">
    <property type="entry name" value="NADP-DEPENDENT OXIDOREDUCTASE DOMAIN-CONTAINING PROTEIN"/>
    <property type="match status" value="1"/>
</dbReference>
<proteinExistence type="inferred from homology"/>
<keyword evidence="2" id="KW-0521">NADP</keyword>
<dbReference type="PRINTS" id="PR00069">
    <property type="entry name" value="ALDKETRDTASE"/>
</dbReference>
<sequence length="290" mass="32388">MEYRELSNGARMPVIGYGVFQIPPERTERCVRDALEVGYRLIDTAQAYGNEAGVGKAIRESGIDRGEVFVTSKVWVSNMNYERAKASIDASLETMGLDHIDLMLLHQAYGDYHGAWRALEEAYHDGKLRAIGVSNFYPVRLMDMCAFAEIPPMVNQVETHVFCQQVEAHENMNRLGVVHEAWGPFAEGRNGVFVSPVLTGIGEKHGKSTAQVMLRWMMDRGIVPLPKSTHRERMTENLDVFDFTLDDADRSAIAAMDGGHPIIWDHGSVKVGMGLFDLIANVQLQGSKLY</sequence>
<comment type="similarity">
    <text evidence="1">Belongs to the aldo/keto reductase family.</text>
</comment>
<dbReference type="InterPro" id="IPR020471">
    <property type="entry name" value="AKR"/>
</dbReference>
<gene>
    <name evidence="8" type="ORF">BIGA_0061</name>
</gene>
<dbReference type="FunFam" id="3.20.20.100:FF:000015">
    <property type="entry name" value="Oxidoreductase, aldo/keto reductase family"/>
    <property type="match status" value="1"/>
</dbReference>
<accession>A0A087ARZ5</accession>
<evidence type="ECO:0000256" key="4">
    <source>
        <dbReference type="PIRSR" id="PIRSR000097-1"/>
    </source>
</evidence>
<dbReference type="Proteomes" id="UP000029046">
    <property type="component" value="Unassembled WGS sequence"/>
</dbReference>
<feature type="site" description="Lowers pKa of active site Tyr" evidence="6">
    <location>
        <position position="73"/>
    </location>
</feature>
<dbReference type="AlphaFoldDB" id="A0A087ARZ5"/>
<evidence type="ECO:0000259" key="7">
    <source>
        <dbReference type="Pfam" id="PF00248"/>
    </source>
</evidence>
<evidence type="ECO:0000256" key="3">
    <source>
        <dbReference type="ARBA" id="ARBA00023002"/>
    </source>
</evidence>
<reference evidence="8 9" key="1">
    <citation type="submission" date="2014-03" db="EMBL/GenBank/DDBJ databases">
        <title>Genomics of Bifidobacteria.</title>
        <authorList>
            <person name="Ventura M."/>
            <person name="Milani C."/>
            <person name="Lugli G.A."/>
        </authorList>
    </citation>
    <scope>NUCLEOTIDE SEQUENCE [LARGE SCALE GENOMIC DNA]</scope>
    <source>
        <strain evidence="8 9">LMG 11586</strain>
    </source>
</reference>
<dbReference type="PROSITE" id="PS00063">
    <property type="entry name" value="ALDOKETO_REDUCTASE_3"/>
    <property type="match status" value="1"/>
</dbReference>
<keyword evidence="9" id="KW-1185">Reference proteome</keyword>
<dbReference type="RefSeq" id="WP_033507424.1">
    <property type="nucleotide sequence ID" value="NZ_JGYX01000001.1"/>
</dbReference>
<dbReference type="Gene3D" id="3.20.20.100">
    <property type="entry name" value="NADP-dependent oxidoreductase domain"/>
    <property type="match status" value="1"/>
</dbReference>
<dbReference type="SUPFAM" id="SSF51430">
    <property type="entry name" value="NAD(P)-linked oxidoreductase"/>
    <property type="match status" value="1"/>
</dbReference>
<evidence type="ECO:0000313" key="9">
    <source>
        <dbReference type="Proteomes" id="UP000029046"/>
    </source>
</evidence>
<protein>
    <submittedName>
        <fullName evidence="8">2,5-diketo-D-gluconic acid reductase A</fullName>
        <ecNumber evidence="8">1.1.1.188</ecNumber>
    </submittedName>
</protein>
<dbReference type="PIRSF" id="PIRSF000097">
    <property type="entry name" value="AKR"/>
    <property type="match status" value="1"/>
</dbReference>
<evidence type="ECO:0000313" key="8">
    <source>
        <dbReference type="EMBL" id="KFI61545.1"/>
    </source>
</evidence>
<organism evidence="8 9">
    <name type="scientific">Bifidobacterium pullorum subsp. gallinarum</name>
    <dbReference type="NCBI Taxonomy" id="78344"/>
    <lineage>
        <taxon>Bacteria</taxon>
        <taxon>Bacillati</taxon>
        <taxon>Actinomycetota</taxon>
        <taxon>Actinomycetes</taxon>
        <taxon>Bifidobacteriales</taxon>
        <taxon>Bifidobacteriaceae</taxon>
        <taxon>Bifidobacterium</taxon>
    </lineage>
</organism>
<name>A0A087ARZ5_9BIFI</name>
<dbReference type="GO" id="GO:0047017">
    <property type="term" value="F:prostaglandin F synthase activity"/>
    <property type="evidence" value="ECO:0007669"/>
    <property type="project" value="UniProtKB-EC"/>
</dbReference>
<dbReference type="EC" id="1.1.1.188" evidence="8"/>
<dbReference type="InterPro" id="IPR023210">
    <property type="entry name" value="NADP_OxRdtase_dom"/>
</dbReference>
<keyword evidence="3 8" id="KW-0560">Oxidoreductase</keyword>
<dbReference type="eggNOG" id="COG0656">
    <property type="taxonomic scope" value="Bacteria"/>
</dbReference>
<dbReference type="OrthoDB" id="9804790at2"/>
<dbReference type="CDD" id="cd19133">
    <property type="entry name" value="AKR_AKR5F1"/>
    <property type="match status" value="1"/>
</dbReference>
<evidence type="ECO:0000256" key="6">
    <source>
        <dbReference type="PIRSR" id="PIRSR000097-3"/>
    </source>
</evidence>
<feature type="active site" description="Proton donor" evidence="4">
    <location>
        <position position="48"/>
    </location>
</feature>
<feature type="domain" description="NADP-dependent oxidoreductase" evidence="7">
    <location>
        <begin position="21"/>
        <end position="188"/>
    </location>
</feature>
<evidence type="ECO:0000256" key="5">
    <source>
        <dbReference type="PIRSR" id="PIRSR000097-2"/>
    </source>
</evidence>
<dbReference type="EMBL" id="JGYX01000001">
    <property type="protein sequence ID" value="KFI61545.1"/>
    <property type="molecule type" value="Genomic_DNA"/>
</dbReference>
<feature type="domain" description="NADP-dependent oxidoreductase" evidence="7">
    <location>
        <begin position="198"/>
        <end position="255"/>
    </location>
</feature>
<dbReference type="InterPro" id="IPR036812">
    <property type="entry name" value="NAD(P)_OxRdtase_dom_sf"/>
</dbReference>
<evidence type="ECO:0000256" key="2">
    <source>
        <dbReference type="ARBA" id="ARBA00022857"/>
    </source>
</evidence>
<dbReference type="PANTHER" id="PTHR43827">
    <property type="entry name" value="2,5-DIKETO-D-GLUCONIC ACID REDUCTASE"/>
    <property type="match status" value="1"/>
</dbReference>
<feature type="binding site" evidence="5">
    <location>
        <position position="106"/>
    </location>
    <ligand>
        <name>substrate</name>
    </ligand>
</feature>
<dbReference type="Pfam" id="PF00248">
    <property type="entry name" value="Aldo_ket_red"/>
    <property type="match status" value="2"/>
</dbReference>
<dbReference type="InterPro" id="IPR018170">
    <property type="entry name" value="Aldo/ket_reductase_CS"/>
</dbReference>